<dbReference type="InterPro" id="IPR008979">
    <property type="entry name" value="Galactose-bd-like_sf"/>
</dbReference>
<dbReference type="InterPro" id="IPR005084">
    <property type="entry name" value="CBM6"/>
</dbReference>
<dbReference type="CDD" id="cd04084">
    <property type="entry name" value="CBM6_xylanase-like"/>
    <property type="match status" value="1"/>
</dbReference>
<feature type="signal peptide" evidence="10">
    <location>
        <begin position="1"/>
        <end position="23"/>
    </location>
</feature>
<dbReference type="GO" id="GO:0045493">
    <property type="term" value="P:xylan catabolic process"/>
    <property type="evidence" value="ECO:0007669"/>
    <property type="project" value="UniProtKB-KW"/>
</dbReference>
<accession>A0A1M5TUA9</accession>
<dbReference type="Proteomes" id="UP000184109">
    <property type="component" value="Unassembled WGS sequence"/>
</dbReference>
<reference evidence="13" key="1">
    <citation type="submission" date="2016-11" db="EMBL/GenBank/DDBJ databases">
        <authorList>
            <person name="Varghese N."/>
            <person name="Submissions S."/>
        </authorList>
    </citation>
    <scope>NUCLEOTIDE SEQUENCE [LARGE SCALE GENOMIC DNA]</scope>
    <source>
        <strain evidence="13">DSM 100572</strain>
    </source>
</reference>
<dbReference type="InterPro" id="IPR006710">
    <property type="entry name" value="Glyco_hydro_43"/>
</dbReference>
<evidence type="ECO:0000313" key="12">
    <source>
        <dbReference type="EMBL" id="SHH54176.1"/>
    </source>
</evidence>
<dbReference type="Pfam" id="PF03422">
    <property type="entry name" value="CBM_6"/>
    <property type="match status" value="1"/>
</dbReference>
<keyword evidence="5" id="KW-0119">Carbohydrate metabolism</keyword>
<evidence type="ECO:0000256" key="10">
    <source>
        <dbReference type="SAM" id="SignalP"/>
    </source>
</evidence>
<sequence length="457" mass="51627">MRDFIKLFLVVILFSLHCSIATAQNPIVQTSYTADPAPMVYNDKVYLYTSHDEDGSTWFTMNDWRLYTTEDMVNWTDHGTVLSYKAFDWAKINAWAPQCIERGGKFYMYVPVTDRNGKNGIGVAVSNSPYGPFIDPLGKPLIQNSNADIDPTVFIDDDGQAYLLWGNPVCYYVKLNEDMVSYKGEIKQFPNTEKAFGKREGKENPRRPTTYEEGPWLYKRNNLYYLLFAGGPISEHIGYSTSKSPVGPWKYQGKLMPTQGTSFTNHPGIIDFKGKTYFFYHNGALPGGGGFTRSVCVEEAKFNKNGTIVPMNMTSGIKESLKPLNPYVKNEAETIAWSEGVKSMENNVVGNFVTANYNNSFIKVKTVDFRKEGASKFIARVGTTHNGNVSMEVRLDSKDGQLIGTINVPMTGGNDRWALRTIDVKEVSGIHDLYFVFKGKAANQIMFFDYWMFQKNE</sequence>
<keyword evidence="4 9" id="KW-0378">Hydrolase</keyword>
<dbReference type="Gene3D" id="2.115.10.20">
    <property type="entry name" value="Glycosyl hydrolase domain, family 43"/>
    <property type="match status" value="1"/>
</dbReference>
<gene>
    <name evidence="12" type="ORF">SAMN05444281_0845</name>
</gene>
<name>A0A1M5TUA9_9FLAO</name>
<feature type="chain" id="PRO_5013110389" evidence="10">
    <location>
        <begin position="24"/>
        <end position="457"/>
    </location>
</feature>
<dbReference type="AlphaFoldDB" id="A0A1M5TUA9"/>
<evidence type="ECO:0000256" key="3">
    <source>
        <dbReference type="ARBA" id="ARBA00022729"/>
    </source>
</evidence>
<evidence type="ECO:0000256" key="4">
    <source>
        <dbReference type="ARBA" id="ARBA00022801"/>
    </source>
</evidence>
<feature type="domain" description="CBM6" evidence="11">
    <location>
        <begin position="328"/>
        <end position="454"/>
    </location>
</feature>
<dbReference type="CDD" id="cd18618">
    <property type="entry name" value="GH43_Xsa43E-like"/>
    <property type="match status" value="1"/>
</dbReference>
<dbReference type="Gene3D" id="2.60.120.260">
    <property type="entry name" value="Galactose-binding domain-like"/>
    <property type="match status" value="1"/>
</dbReference>
<dbReference type="STRING" id="1195760.SAMN05444281_0845"/>
<evidence type="ECO:0000256" key="2">
    <source>
        <dbReference type="ARBA" id="ARBA00022651"/>
    </source>
</evidence>
<evidence type="ECO:0000256" key="5">
    <source>
        <dbReference type="ARBA" id="ARBA00023277"/>
    </source>
</evidence>
<dbReference type="InterPro" id="IPR023296">
    <property type="entry name" value="Glyco_hydro_beta-prop_sf"/>
</dbReference>
<dbReference type="Pfam" id="PF04616">
    <property type="entry name" value="Glyco_hydro_43"/>
    <property type="match status" value="1"/>
</dbReference>
<feature type="site" description="Important for catalytic activity, responsible for pKa modulation of the active site Glu and correct orientation of both the proton donor and substrate" evidence="8">
    <location>
        <position position="150"/>
    </location>
</feature>
<evidence type="ECO:0000259" key="11">
    <source>
        <dbReference type="PROSITE" id="PS51175"/>
    </source>
</evidence>
<evidence type="ECO:0000256" key="8">
    <source>
        <dbReference type="PIRSR" id="PIRSR606710-2"/>
    </source>
</evidence>
<organism evidence="12 13">
    <name type="scientific">Wenyingzhuangia marina</name>
    <dbReference type="NCBI Taxonomy" id="1195760"/>
    <lineage>
        <taxon>Bacteria</taxon>
        <taxon>Pseudomonadati</taxon>
        <taxon>Bacteroidota</taxon>
        <taxon>Flavobacteriia</taxon>
        <taxon>Flavobacteriales</taxon>
        <taxon>Flavobacteriaceae</taxon>
        <taxon>Wenyingzhuangia</taxon>
    </lineage>
</organism>
<dbReference type="SMART" id="SM00606">
    <property type="entry name" value="CBD_IV"/>
    <property type="match status" value="1"/>
</dbReference>
<feature type="active site" description="Proton donor" evidence="7">
    <location>
        <position position="213"/>
    </location>
</feature>
<keyword evidence="3 10" id="KW-0732">Signal</keyword>
<keyword evidence="13" id="KW-1185">Reference proteome</keyword>
<dbReference type="SUPFAM" id="SSF49785">
    <property type="entry name" value="Galactose-binding domain-like"/>
    <property type="match status" value="1"/>
</dbReference>
<dbReference type="GO" id="GO:0004553">
    <property type="term" value="F:hydrolase activity, hydrolyzing O-glycosyl compounds"/>
    <property type="evidence" value="ECO:0007669"/>
    <property type="project" value="InterPro"/>
</dbReference>
<keyword evidence="2" id="KW-0858">Xylan degradation</keyword>
<dbReference type="OrthoDB" id="9763933at2"/>
<protein>
    <submittedName>
        <fullName evidence="12">Carbohydrate binding module (Family 6)</fullName>
    </submittedName>
</protein>
<keyword evidence="2" id="KW-0624">Polysaccharide degradation</keyword>
<dbReference type="GO" id="GO:0030246">
    <property type="term" value="F:carbohydrate binding"/>
    <property type="evidence" value="ECO:0007669"/>
    <property type="project" value="InterPro"/>
</dbReference>
<dbReference type="PANTHER" id="PTHR43772:SF2">
    <property type="entry name" value="PUTATIVE (AFU_ORTHOLOGUE AFUA_2G04480)-RELATED"/>
    <property type="match status" value="1"/>
</dbReference>
<evidence type="ECO:0000256" key="9">
    <source>
        <dbReference type="RuleBase" id="RU361187"/>
    </source>
</evidence>
<evidence type="ECO:0000256" key="6">
    <source>
        <dbReference type="ARBA" id="ARBA00023295"/>
    </source>
</evidence>
<feature type="active site" description="Proton acceptor" evidence="7">
    <location>
        <position position="54"/>
    </location>
</feature>
<keyword evidence="6 9" id="KW-0326">Glycosidase</keyword>
<comment type="similarity">
    <text evidence="1 9">Belongs to the glycosyl hydrolase 43 family.</text>
</comment>
<dbReference type="PROSITE" id="PS51175">
    <property type="entry name" value="CBM6"/>
    <property type="match status" value="1"/>
</dbReference>
<proteinExistence type="inferred from homology"/>
<dbReference type="SUPFAM" id="SSF75005">
    <property type="entry name" value="Arabinanase/levansucrase/invertase"/>
    <property type="match status" value="1"/>
</dbReference>
<dbReference type="RefSeq" id="WP_073118646.1">
    <property type="nucleotide sequence ID" value="NZ_BMEN01000002.1"/>
</dbReference>
<dbReference type="InterPro" id="IPR052176">
    <property type="entry name" value="Glycosyl_Hydrlase_43_Enz"/>
</dbReference>
<dbReference type="InterPro" id="IPR006584">
    <property type="entry name" value="Cellulose-bd_IV"/>
</dbReference>
<dbReference type="PANTHER" id="PTHR43772">
    <property type="entry name" value="ENDO-1,4-BETA-XYLANASE"/>
    <property type="match status" value="1"/>
</dbReference>
<dbReference type="EMBL" id="FQXQ01000002">
    <property type="protein sequence ID" value="SHH54176.1"/>
    <property type="molecule type" value="Genomic_DNA"/>
</dbReference>
<evidence type="ECO:0000256" key="7">
    <source>
        <dbReference type="PIRSR" id="PIRSR606710-1"/>
    </source>
</evidence>
<evidence type="ECO:0000256" key="1">
    <source>
        <dbReference type="ARBA" id="ARBA00009865"/>
    </source>
</evidence>
<evidence type="ECO:0000313" key="13">
    <source>
        <dbReference type="Proteomes" id="UP000184109"/>
    </source>
</evidence>